<reference evidence="1 3" key="1">
    <citation type="submission" date="2023-10" db="EMBL/GenBank/DDBJ databases">
        <title>Culture-based analysis of two novel bacteria associated with mangrove crab gills.</title>
        <authorList>
            <person name="Yang X."/>
            <person name="Garuglieri E."/>
            <person name="Van Goethem M.W."/>
            <person name="Fusi M."/>
            <person name="Marasco R."/>
            <person name="Daffonchio D.G."/>
        </authorList>
    </citation>
    <scope>NUCLEOTIDE SEQUENCE [LARGE SCALE GENOMIC DNA]</scope>
    <source>
        <strain evidence="2">UG2-1</strain>
        <strain evidence="1">UG2-2</strain>
        <strain evidence="3">UG2_2</strain>
    </source>
</reference>
<keyword evidence="3" id="KW-1185">Reference proteome</keyword>
<dbReference type="EMBL" id="CP136925">
    <property type="protein sequence ID" value="WXA12390.1"/>
    <property type="molecule type" value="Genomic_DNA"/>
</dbReference>
<name>A0AAU6NXX6_9FLAO</name>
<proteinExistence type="predicted"/>
<evidence type="ECO:0000313" key="2">
    <source>
        <dbReference type="EMBL" id="WXA12390.1"/>
    </source>
</evidence>
<evidence type="ECO:0000313" key="3">
    <source>
        <dbReference type="Proteomes" id="UP001368318"/>
    </source>
</evidence>
<sequence length="78" mass="8955">MSALNNLINQKVVATIEGEDNEYQIEGIVTGVDVNDFYFHEKGEPIYISVSLNPNEDLPKEIDMEEMMEIPLDRIRKV</sequence>
<organism evidence="1 3">
    <name type="scientific">Mangrovimonas cancribranchiae</name>
    <dbReference type="NCBI Taxonomy" id="3080055"/>
    <lineage>
        <taxon>Bacteria</taxon>
        <taxon>Pseudomonadati</taxon>
        <taxon>Bacteroidota</taxon>
        <taxon>Flavobacteriia</taxon>
        <taxon>Flavobacteriales</taxon>
        <taxon>Flavobacteriaceae</taxon>
        <taxon>Mangrovimonas</taxon>
    </lineage>
</organism>
<evidence type="ECO:0000313" key="1">
    <source>
        <dbReference type="EMBL" id="WXA02448.1"/>
    </source>
</evidence>
<dbReference type="AlphaFoldDB" id="A0AAU6NXX6"/>
<dbReference type="Proteomes" id="UP001368318">
    <property type="component" value="Chromosome"/>
</dbReference>
<accession>A0AAU6NXX6</accession>
<dbReference type="RefSeq" id="WP_338731389.1">
    <property type="nucleotide sequence ID" value="NZ_CP136924.1"/>
</dbReference>
<dbReference type="KEGG" id="mcaa:R3L15_09670"/>
<protein>
    <submittedName>
        <fullName evidence="1">Uncharacterized protein</fullName>
    </submittedName>
</protein>
<dbReference type="EMBL" id="CP136924">
    <property type="protein sequence ID" value="WXA02448.1"/>
    <property type="molecule type" value="Genomic_DNA"/>
</dbReference>
<gene>
    <name evidence="2" type="ORF">R3L15_09670</name>
    <name evidence="1" type="ORF">R3L16_11915</name>
</gene>